<dbReference type="STRING" id="485913.Krac_10310"/>
<dbReference type="AlphaFoldDB" id="D6TGA8"/>
<evidence type="ECO:0000313" key="1">
    <source>
        <dbReference type="EMBL" id="EFH88810.1"/>
    </source>
</evidence>
<keyword evidence="2" id="KW-1185">Reference proteome</keyword>
<protein>
    <submittedName>
        <fullName evidence="1">Uncharacterized protein</fullName>
    </submittedName>
</protein>
<gene>
    <name evidence="1" type="ORF">Krac_10310</name>
</gene>
<dbReference type="InParanoid" id="D6TGA8"/>
<sequence>MDEICVELTFDKELPCVACGTLTNCGVAYRSVTQGIIGYEFSETWTLYPYCEQRTGCKDKVWEVASRTLRQESNQ</sequence>
<comment type="caution">
    <text evidence="1">The sequence shown here is derived from an EMBL/GenBank/DDBJ whole genome shotgun (WGS) entry which is preliminary data.</text>
</comment>
<dbReference type="Proteomes" id="UP000004508">
    <property type="component" value="Unassembled WGS sequence"/>
</dbReference>
<name>D6TGA8_KTERA</name>
<proteinExistence type="predicted"/>
<dbReference type="EMBL" id="ADVG01000001">
    <property type="protein sequence ID" value="EFH88810.1"/>
    <property type="molecule type" value="Genomic_DNA"/>
</dbReference>
<organism evidence="1 2">
    <name type="scientific">Ktedonobacter racemifer DSM 44963</name>
    <dbReference type="NCBI Taxonomy" id="485913"/>
    <lineage>
        <taxon>Bacteria</taxon>
        <taxon>Bacillati</taxon>
        <taxon>Chloroflexota</taxon>
        <taxon>Ktedonobacteria</taxon>
        <taxon>Ktedonobacterales</taxon>
        <taxon>Ktedonobacteraceae</taxon>
        <taxon>Ktedonobacter</taxon>
    </lineage>
</organism>
<reference evidence="1 2" key="1">
    <citation type="journal article" date="2011" name="Stand. Genomic Sci.">
        <title>Non-contiguous finished genome sequence and contextual data of the filamentous soil bacterium Ktedonobacter racemifer type strain (SOSP1-21).</title>
        <authorList>
            <person name="Chang Y.J."/>
            <person name="Land M."/>
            <person name="Hauser L."/>
            <person name="Chertkov O."/>
            <person name="Del Rio T.G."/>
            <person name="Nolan M."/>
            <person name="Copeland A."/>
            <person name="Tice H."/>
            <person name="Cheng J.F."/>
            <person name="Lucas S."/>
            <person name="Han C."/>
            <person name="Goodwin L."/>
            <person name="Pitluck S."/>
            <person name="Ivanova N."/>
            <person name="Ovchinikova G."/>
            <person name="Pati A."/>
            <person name="Chen A."/>
            <person name="Palaniappan K."/>
            <person name="Mavromatis K."/>
            <person name="Liolios K."/>
            <person name="Brettin T."/>
            <person name="Fiebig A."/>
            <person name="Rohde M."/>
            <person name="Abt B."/>
            <person name="Goker M."/>
            <person name="Detter J.C."/>
            <person name="Woyke T."/>
            <person name="Bristow J."/>
            <person name="Eisen J.A."/>
            <person name="Markowitz V."/>
            <person name="Hugenholtz P."/>
            <person name="Kyrpides N.C."/>
            <person name="Klenk H.P."/>
            <person name="Lapidus A."/>
        </authorList>
    </citation>
    <scope>NUCLEOTIDE SEQUENCE [LARGE SCALE GENOMIC DNA]</scope>
    <source>
        <strain evidence="2">DSM 44963</strain>
    </source>
</reference>
<accession>D6TGA8</accession>
<evidence type="ECO:0000313" key="2">
    <source>
        <dbReference type="Proteomes" id="UP000004508"/>
    </source>
</evidence>